<reference evidence="8 9" key="1">
    <citation type="submission" date="2021-06" db="EMBL/GenBank/DDBJ databases">
        <authorList>
            <person name="Palmer J.M."/>
        </authorList>
    </citation>
    <scope>NUCLEOTIDE SEQUENCE [LARGE SCALE GENOMIC DNA]</scope>
    <source>
        <strain evidence="8 9">AS_MEX2019</strain>
        <tissue evidence="8">Muscle</tissue>
    </source>
</reference>
<evidence type="ECO:0000256" key="1">
    <source>
        <dbReference type="ARBA" id="ARBA00022659"/>
    </source>
</evidence>
<proteinExistence type="predicted"/>
<dbReference type="EMBL" id="JAHRIP010032947">
    <property type="protein sequence ID" value="MEQ2293496.1"/>
    <property type="molecule type" value="Genomic_DNA"/>
</dbReference>
<dbReference type="InterPro" id="IPR000436">
    <property type="entry name" value="Sushi_SCR_CCP_dom"/>
</dbReference>
<dbReference type="PANTHER" id="PTHR45656">
    <property type="entry name" value="PROTEIN CBR-CLEC-78"/>
    <property type="match status" value="1"/>
</dbReference>
<dbReference type="InterPro" id="IPR051277">
    <property type="entry name" value="SEZ6_CSMD_C4BPB_Regulators"/>
</dbReference>
<keyword evidence="3" id="KW-0677">Repeat</keyword>
<evidence type="ECO:0000259" key="7">
    <source>
        <dbReference type="PROSITE" id="PS50923"/>
    </source>
</evidence>
<evidence type="ECO:0000256" key="5">
    <source>
        <dbReference type="PROSITE-ProRule" id="PRU00302"/>
    </source>
</evidence>
<evidence type="ECO:0000256" key="4">
    <source>
        <dbReference type="ARBA" id="ARBA00023157"/>
    </source>
</evidence>
<comment type="caution">
    <text evidence="5">Lacks conserved residue(s) required for the propagation of feature annotation.</text>
</comment>
<dbReference type="SUPFAM" id="SSF49854">
    <property type="entry name" value="Spermadhesin, CUB domain"/>
    <property type="match status" value="1"/>
</dbReference>
<dbReference type="CDD" id="cd00041">
    <property type="entry name" value="CUB"/>
    <property type="match status" value="1"/>
</dbReference>
<gene>
    <name evidence="8" type="primary">CSMD1_11</name>
    <name evidence="8" type="ORF">AMECASPLE_034018</name>
</gene>
<dbReference type="CDD" id="cd00033">
    <property type="entry name" value="CCP"/>
    <property type="match status" value="1"/>
</dbReference>
<comment type="caution">
    <text evidence="8">The sequence shown here is derived from an EMBL/GenBank/DDBJ whole genome shotgun (WGS) entry which is preliminary data.</text>
</comment>
<dbReference type="Gene3D" id="2.10.70.10">
    <property type="entry name" value="Complement Module, domain 1"/>
    <property type="match status" value="1"/>
</dbReference>
<dbReference type="InterPro" id="IPR000859">
    <property type="entry name" value="CUB_dom"/>
</dbReference>
<keyword evidence="1 5" id="KW-0768">Sushi</keyword>
<accession>A0ABV0YIC4</accession>
<dbReference type="SMART" id="SM00032">
    <property type="entry name" value="CCP"/>
    <property type="match status" value="1"/>
</dbReference>
<dbReference type="PROSITE" id="PS50923">
    <property type="entry name" value="SUSHI"/>
    <property type="match status" value="1"/>
</dbReference>
<dbReference type="PANTHER" id="PTHR45656:SF4">
    <property type="entry name" value="PROTEIN CBR-CLEC-78"/>
    <property type="match status" value="1"/>
</dbReference>
<keyword evidence="9" id="KW-1185">Reference proteome</keyword>
<dbReference type="Pfam" id="PF00084">
    <property type="entry name" value="Sushi"/>
    <property type="match status" value="1"/>
</dbReference>
<evidence type="ECO:0000256" key="2">
    <source>
        <dbReference type="ARBA" id="ARBA00022729"/>
    </source>
</evidence>
<keyword evidence="4" id="KW-1015">Disulfide bond</keyword>
<evidence type="ECO:0000313" key="8">
    <source>
        <dbReference type="EMBL" id="MEQ2293496.1"/>
    </source>
</evidence>
<feature type="domain" description="Sushi" evidence="7">
    <location>
        <begin position="90"/>
        <end position="151"/>
    </location>
</feature>
<dbReference type="PROSITE" id="PS01180">
    <property type="entry name" value="CUB"/>
    <property type="match status" value="1"/>
</dbReference>
<protein>
    <submittedName>
        <fullName evidence="8">CUB and sushi domain-containing protein 1</fullName>
    </submittedName>
</protein>
<dbReference type="Gene3D" id="2.60.120.290">
    <property type="entry name" value="Spermadhesin, CUB domain"/>
    <property type="match status" value="1"/>
</dbReference>
<evidence type="ECO:0000313" key="9">
    <source>
        <dbReference type="Proteomes" id="UP001469553"/>
    </source>
</evidence>
<organism evidence="8 9">
    <name type="scientific">Ameca splendens</name>
    <dbReference type="NCBI Taxonomy" id="208324"/>
    <lineage>
        <taxon>Eukaryota</taxon>
        <taxon>Metazoa</taxon>
        <taxon>Chordata</taxon>
        <taxon>Craniata</taxon>
        <taxon>Vertebrata</taxon>
        <taxon>Euteleostomi</taxon>
        <taxon>Actinopterygii</taxon>
        <taxon>Neopterygii</taxon>
        <taxon>Teleostei</taxon>
        <taxon>Neoteleostei</taxon>
        <taxon>Acanthomorphata</taxon>
        <taxon>Ovalentaria</taxon>
        <taxon>Atherinomorphae</taxon>
        <taxon>Cyprinodontiformes</taxon>
        <taxon>Goodeidae</taxon>
        <taxon>Ameca</taxon>
    </lineage>
</organism>
<dbReference type="Proteomes" id="UP001469553">
    <property type="component" value="Unassembled WGS sequence"/>
</dbReference>
<dbReference type="InterPro" id="IPR035976">
    <property type="entry name" value="Sushi/SCR/CCP_sf"/>
</dbReference>
<dbReference type="Pfam" id="PF00431">
    <property type="entry name" value="CUB"/>
    <property type="match status" value="1"/>
</dbReference>
<sequence length="159" mass="17051">MCSYYITVSPQFVVFGQFAVFQTAMNDSVELFDGANDNARLLSSLAGSHSGETLPLATSNQIMLRFNAKSGQSAKGFHFVYQAVPRTSDSQCSSVPEPRYGRRIGSEFSAGSVVRFECSPGYLLKGSSAIRCQAVPGALAQWNSSTPTCIGKAIKPVVH</sequence>
<name>A0ABV0YIC4_9TELE</name>
<dbReference type="SUPFAM" id="SSF57535">
    <property type="entry name" value="Complement control module/SCR domain"/>
    <property type="match status" value="1"/>
</dbReference>
<dbReference type="InterPro" id="IPR035914">
    <property type="entry name" value="Sperma_CUB_dom_sf"/>
</dbReference>
<evidence type="ECO:0000259" key="6">
    <source>
        <dbReference type="PROSITE" id="PS01180"/>
    </source>
</evidence>
<feature type="domain" description="CUB" evidence="6">
    <location>
        <begin position="1"/>
        <end position="84"/>
    </location>
</feature>
<evidence type="ECO:0000256" key="3">
    <source>
        <dbReference type="ARBA" id="ARBA00022737"/>
    </source>
</evidence>
<keyword evidence="2" id="KW-0732">Signal</keyword>